<proteinExistence type="predicted"/>
<keyword evidence="1 3" id="KW-0732">Signal</keyword>
<gene>
    <name evidence="5" type="ORF">LTR84_012697</name>
</gene>
<accession>A0AAV9NF28</accession>
<protein>
    <recommendedName>
        <fullName evidence="4">Yeast cell wall synthesis Kre9/Knh1-like N-terminal domain-containing protein</fullName>
    </recommendedName>
</protein>
<feature type="compositionally biased region" description="Low complexity" evidence="2">
    <location>
        <begin position="167"/>
        <end position="193"/>
    </location>
</feature>
<dbReference type="InterPro" id="IPR052982">
    <property type="entry name" value="SRP1/TIP1-like"/>
</dbReference>
<dbReference type="RefSeq" id="XP_064708114.1">
    <property type="nucleotide sequence ID" value="XM_064856214.1"/>
</dbReference>
<dbReference type="Pfam" id="PF10342">
    <property type="entry name" value="Kre9_KNH"/>
    <property type="match status" value="1"/>
</dbReference>
<sequence>MLFGKAFFASASLITCALAQARLAFESVPAVAVTGETYNITWGGGDGSAVTITLRKGDPNDLTTVGILGEGISRDFFEWEVSDSLKPDDDYALQITQGQDAINYSGLFTINAGNGTTSNSTTTAAGNSTASITSTGTLSAGTGTALPRNTTFISPTISATTSLEPGTTQHASTSSSSRATSSSAPTAAATTGAPNSGEAGQLASSMALVMGVFAAVMFSS</sequence>
<keyword evidence="6" id="KW-1185">Reference proteome</keyword>
<dbReference type="InterPro" id="IPR018466">
    <property type="entry name" value="Kre9/Knh1-like_N"/>
</dbReference>
<dbReference type="PANTHER" id="PTHR40633:SF1">
    <property type="entry name" value="GPI ANCHORED SERINE-THREONINE RICH PROTEIN (AFU_ORTHOLOGUE AFUA_1G03630)"/>
    <property type="match status" value="1"/>
</dbReference>
<feature type="signal peptide" evidence="3">
    <location>
        <begin position="1"/>
        <end position="19"/>
    </location>
</feature>
<evidence type="ECO:0000259" key="4">
    <source>
        <dbReference type="Pfam" id="PF10342"/>
    </source>
</evidence>
<feature type="domain" description="Yeast cell wall synthesis Kre9/Knh1-like N-terminal" evidence="4">
    <location>
        <begin position="33"/>
        <end position="110"/>
    </location>
</feature>
<dbReference type="Proteomes" id="UP001358417">
    <property type="component" value="Unassembled WGS sequence"/>
</dbReference>
<evidence type="ECO:0000256" key="3">
    <source>
        <dbReference type="SAM" id="SignalP"/>
    </source>
</evidence>
<organism evidence="5 6">
    <name type="scientific">Exophiala bonariae</name>
    <dbReference type="NCBI Taxonomy" id="1690606"/>
    <lineage>
        <taxon>Eukaryota</taxon>
        <taxon>Fungi</taxon>
        <taxon>Dikarya</taxon>
        <taxon>Ascomycota</taxon>
        <taxon>Pezizomycotina</taxon>
        <taxon>Eurotiomycetes</taxon>
        <taxon>Chaetothyriomycetidae</taxon>
        <taxon>Chaetothyriales</taxon>
        <taxon>Herpotrichiellaceae</taxon>
        <taxon>Exophiala</taxon>
    </lineage>
</organism>
<feature type="region of interest" description="Disordered" evidence="2">
    <location>
        <begin position="158"/>
        <end position="199"/>
    </location>
</feature>
<evidence type="ECO:0000256" key="2">
    <source>
        <dbReference type="SAM" id="MobiDB-lite"/>
    </source>
</evidence>
<dbReference type="EMBL" id="JAVRRD010000008">
    <property type="protein sequence ID" value="KAK5056144.1"/>
    <property type="molecule type" value="Genomic_DNA"/>
</dbReference>
<dbReference type="PANTHER" id="PTHR40633">
    <property type="entry name" value="MATRIX PROTEIN, PUTATIVE (AFU_ORTHOLOGUE AFUA_8G05410)-RELATED"/>
    <property type="match status" value="1"/>
</dbReference>
<dbReference type="GeneID" id="89980839"/>
<reference evidence="5 6" key="1">
    <citation type="submission" date="2023-08" db="EMBL/GenBank/DDBJ databases">
        <title>Black Yeasts Isolated from many extreme environments.</title>
        <authorList>
            <person name="Coleine C."/>
            <person name="Stajich J.E."/>
            <person name="Selbmann L."/>
        </authorList>
    </citation>
    <scope>NUCLEOTIDE SEQUENCE [LARGE SCALE GENOMIC DNA]</scope>
    <source>
        <strain evidence="5 6">CCFEE 5792</strain>
    </source>
</reference>
<feature type="chain" id="PRO_5043945223" description="Yeast cell wall synthesis Kre9/Knh1-like N-terminal domain-containing protein" evidence="3">
    <location>
        <begin position="20"/>
        <end position="220"/>
    </location>
</feature>
<evidence type="ECO:0000313" key="5">
    <source>
        <dbReference type="EMBL" id="KAK5056144.1"/>
    </source>
</evidence>
<name>A0AAV9NF28_9EURO</name>
<evidence type="ECO:0000313" key="6">
    <source>
        <dbReference type="Proteomes" id="UP001358417"/>
    </source>
</evidence>
<comment type="caution">
    <text evidence="5">The sequence shown here is derived from an EMBL/GenBank/DDBJ whole genome shotgun (WGS) entry which is preliminary data.</text>
</comment>
<evidence type="ECO:0000256" key="1">
    <source>
        <dbReference type="ARBA" id="ARBA00022729"/>
    </source>
</evidence>
<dbReference type="AlphaFoldDB" id="A0AAV9NF28"/>